<organism evidence="3 4">
    <name type="scientific">Testicularia cyperi</name>
    <dbReference type="NCBI Taxonomy" id="1882483"/>
    <lineage>
        <taxon>Eukaryota</taxon>
        <taxon>Fungi</taxon>
        <taxon>Dikarya</taxon>
        <taxon>Basidiomycota</taxon>
        <taxon>Ustilaginomycotina</taxon>
        <taxon>Ustilaginomycetes</taxon>
        <taxon>Ustilaginales</taxon>
        <taxon>Anthracoideaceae</taxon>
        <taxon>Testicularia</taxon>
    </lineage>
</organism>
<reference evidence="3 4" key="1">
    <citation type="journal article" date="2018" name="Mol. Biol. Evol.">
        <title>Broad Genomic Sampling Reveals a Smut Pathogenic Ancestry of the Fungal Clade Ustilaginomycotina.</title>
        <authorList>
            <person name="Kijpornyongpan T."/>
            <person name="Mondo S.J."/>
            <person name="Barry K."/>
            <person name="Sandor L."/>
            <person name="Lee J."/>
            <person name="Lipzen A."/>
            <person name="Pangilinan J."/>
            <person name="LaButti K."/>
            <person name="Hainaut M."/>
            <person name="Henrissat B."/>
            <person name="Grigoriev I.V."/>
            <person name="Spatafora J.W."/>
            <person name="Aime M.C."/>
        </authorList>
    </citation>
    <scope>NUCLEOTIDE SEQUENCE [LARGE SCALE GENOMIC DNA]</scope>
    <source>
        <strain evidence="3 4">MCA 3645</strain>
    </source>
</reference>
<gene>
    <name evidence="3" type="ORF">BCV70DRAFT_202993</name>
</gene>
<dbReference type="Proteomes" id="UP000246740">
    <property type="component" value="Unassembled WGS sequence"/>
</dbReference>
<keyword evidence="4" id="KW-1185">Reference proteome</keyword>
<accession>A0A317XFV7</accession>
<evidence type="ECO:0000313" key="4">
    <source>
        <dbReference type="Proteomes" id="UP000246740"/>
    </source>
</evidence>
<evidence type="ECO:0008006" key="5">
    <source>
        <dbReference type="Google" id="ProtNLM"/>
    </source>
</evidence>
<evidence type="ECO:0000313" key="3">
    <source>
        <dbReference type="EMBL" id="PWY97276.1"/>
    </source>
</evidence>
<proteinExistence type="predicted"/>
<evidence type="ECO:0000256" key="2">
    <source>
        <dbReference type="SAM" id="SignalP"/>
    </source>
</evidence>
<dbReference type="InParanoid" id="A0A317XFV7"/>
<evidence type="ECO:0000256" key="1">
    <source>
        <dbReference type="SAM" id="MobiDB-lite"/>
    </source>
</evidence>
<keyword evidence="2" id="KW-0732">Signal</keyword>
<feature type="region of interest" description="Disordered" evidence="1">
    <location>
        <begin position="96"/>
        <end position="161"/>
    </location>
</feature>
<dbReference type="EMBL" id="KZ819212">
    <property type="protein sequence ID" value="PWY97276.1"/>
    <property type="molecule type" value="Genomic_DNA"/>
</dbReference>
<sequence length="161" mass="16369">MMISGRFMCLAVCLNVAATLPAAVDALPAAPWKGNPQSGGPCKIITISSPGSPGAQYSDEAVAGLVCCASNAHASNGVLKTPDDYNVKTGNEHCVSAPRISSKVARGNRAKRDADEGSGSQGGKGFPSFPPVTPPRPDHGGKCPPGQDCTHPLPKHAPGMV</sequence>
<feature type="chain" id="PRO_5016344113" description="Hydrophobin" evidence="2">
    <location>
        <begin position="27"/>
        <end position="161"/>
    </location>
</feature>
<name>A0A317XFV7_9BASI</name>
<dbReference type="AlphaFoldDB" id="A0A317XFV7"/>
<protein>
    <recommendedName>
        <fullName evidence="5">Hydrophobin</fullName>
    </recommendedName>
</protein>
<feature type="signal peptide" evidence="2">
    <location>
        <begin position="1"/>
        <end position="26"/>
    </location>
</feature>